<evidence type="ECO:0000259" key="1">
    <source>
        <dbReference type="PROSITE" id="PS50058"/>
    </source>
</evidence>
<reference evidence="2 3" key="1">
    <citation type="journal article" date="2018" name="Genome Biol. Evol.">
        <title>Multiple Roots of Fruiting Body Formation in Amoebozoa.</title>
        <authorList>
            <person name="Hillmann F."/>
            <person name="Forbes G."/>
            <person name="Novohradska S."/>
            <person name="Ferling I."/>
            <person name="Riege K."/>
            <person name="Groth M."/>
            <person name="Westermann M."/>
            <person name="Marz M."/>
            <person name="Spaller T."/>
            <person name="Winckler T."/>
            <person name="Schaap P."/>
            <person name="Glockner G."/>
        </authorList>
    </citation>
    <scope>NUCLEOTIDE SEQUENCE [LARGE SCALE GENOMIC DNA]</scope>
    <source>
        <strain evidence="2 3">Jena</strain>
    </source>
</reference>
<dbReference type="Gene3D" id="4.10.260.10">
    <property type="entry name" value="Transducin (heterotrimeric G protein), gamma chain"/>
    <property type="match status" value="1"/>
</dbReference>
<proteinExistence type="predicted"/>
<dbReference type="InterPro" id="IPR015898">
    <property type="entry name" value="G-protein_gamma-like_dom"/>
</dbReference>
<dbReference type="OrthoDB" id="6264244at2759"/>
<feature type="domain" description="G protein gamma" evidence="1">
    <location>
        <begin position="1"/>
        <end position="65"/>
    </location>
</feature>
<accession>A0A2P6N7I9</accession>
<evidence type="ECO:0000313" key="2">
    <source>
        <dbReference type="EMBL" id="PRP79921.1"/>
    </source>
</evidence>
<sequence>MVSQLEQLQQQQQQLQQDLVRSRIKVSEACADLVAFCAKVDDPFDPACTQPNPFKVKAGGVCTIL</sequence>
<dbReference type="InParanoid" id="A0A2P6N7I9"/>
<dbReference type="GO" id="GO:0007186">
    <property type="term" value="P:G protein-coupled receptor signaling pathway"/>
    <property type="evidence" value="ECO:0007669"/>
    <property type="project" value="InterPro"/>
</dbReference>
<gene>
    <name evidence="2" type="ORF">PROFUN_12410</name>
</gene>
<dbReference type="SUPFAM" id="SSF48670">
    <property type="entry name" value="Transducin (heterotrimeric G protein), gamma chain"/>
    <property type="match status" value="1"/>
</dbReference>
<comment type="caution">
    <text evidence="2">The sequence shown here is derived from an EMBL/GenBank/DDBJ whole genome shotgun (WGS) entry which is preliminary data.</text>
</comment>
<organism evidence="2 3">
    <name type="scientific">Planoprotostelium fungivorum</name>
    <dbReference type="NCBI Taxonomy" id="1890364"/>
    <lineage>
        <taxon>Eukaryota</taxon>
        <taxon>Amoebozoa</taxon>
        <taxon>Evosea</taxon>
        <taxon>Variosea</taxon>
        <taxon>Cavosteliida</taxon>
        <taxon>Cavosteliaceae</taxon>
        <taxon>Planoprotostelium</taxon>
    </lineage>
</organism>
<dbReference type="SMART" id="SM00224">
    <property type="entry name" value="GGL"/>
    <property type="match status" value="1"/>
</dbReference>
<dbReference type="EMBL" id="MDYQ01000166">
    <property type="protein sequence ID" value="PRP79921.1"/>
    <property type="molecule type" value="Genomic_DNA"/>
</dbReference>
<dbReference type="PROSITE" id="PS50058">
    <property type="entry name" value="G_PROTEIN_GAMMA"/>
    <property type="match status" value="1"/>
</dbReference>
<dbReference type="Pfam" id="PF00631">
    <property type="entry name" value="G-gamma"/>
    <property type="match status" value="1"/>
</dbReference>
<evidence type="ECO:0000313" key="3">
    <source>
        <dbReference type="Proteomes" id="UP000241769"/>
    </source>
</evidence>
<protein>
    <submittedName>
        <fullName evidence="2">Guanine nucleotide-binding protein subunit gamma</fullName>
    </submittedName>
</protein>
<dbReference type="SMART" id="SM01224">
    <property type="entry name" value="G_gamma"/>
    <property type="match status" value="1"/>
</dbReference>
<dbReference type="Proteomes" id="UP000241769">
    <property type="component" value="Unassembled WGS sequence"/>
</dbReference>
<dbReference type="AlphaFoldDB" id="A0A2P6N7I9"/>
<keyword evidence="3" id="KW-1185">Reference proteome</keyword>
<dbReference type="InterPro" id="IPR036284">
    <property type="entry name" value="GGL_sf"/>
</dbReference>
<name>A0A2P6N7I9_9EUKA</name>